<comment type="similarity">
    <text evidence="1">Belongs to the universal stress protein A family.</text>
</comment>
<dbReference type="Gene3D" id="3.40.50.620">
    <property type="entry name" value="HUPs"/>
    <property type="match status" value="2"/>
</dbReference>
<dbReference type="InterPro" id="IPR006016">
    <property type="entry name" value="UspA"/>
</dbReference>
<dbReference type="PANTHER" id="PTHR46268:SF6">
    <property type="entry name" value="UNIVERSAL STRESS PROTEIN UP12"/>
    <property type="match status" value="1"/>
</dbReference>
<dbReference type="Pfam" id="PF00582">
    <property type="entry name" value="Usp"/>
    <property type="match status" value="1"/>
</dbReference>
<dbReference type="RefSeq" id="WP_346755076.1">
    <property type="nucleotide sequence ID" value="NZ_JAUJEA010000014.1"/>
</dbReference>
<protein>
    <submittedName>
        <fullName evidence="3">Universal stress protein</fullName>
    </submittedName>
</protein>
<feature type="domain" description="UspA" evidence="2">
    <location>
        <begin position="4"/>
        <end position="144"/>
    </location>
</feature>
<organism evidence="3 4">
    <name type="scientific">Splendidivirga corallicola</name>
    <dbReference type="NCBI Taxonomy" id="3051826"/>
    <lineage>
        <taxon>Bacteria</taxon>
        <taxon>Pseudomonadati</taxon>
        <taxon>Bacteroidota</taxon>
        <taxon>Cytophagia</taxon>
        <taxon>Cytophagales</taxon>
        <taxon>Splendidivirgaceae</taxon>
        <taxon>Splendidivirga</taxon>
    </lineage>
</organism>
<evidence type="ECO:0000313" key="3">
    <source>
        <dbReference type="EMBL" id="MDN5205053.1"/>
    </source>
</evidence>
<reference evidence="3" key="1">
    <citation type="submission" date="2023-06" db="EMBL/GenBank/DDBJ databases">
        <title>Genomic of Parafulvivirga corallium.</title>
        <authorList>
            <person name="Wang G."/>
        </authorList>
    </citation>
    <scope>NUCLEOTIDE SEQUENCE</scope>
    <source>
        <strain evidence="3">BMA10</strain>
    </source>
</reference>
<accession>A0ABT8KZP7</accession>
<sequence>MKPQKILVPIDFSSCSKNALQNAILFAKRTDAQLLLLHAFFVPTPHAAVGTTAFVEALAQEETESINEEFLKLKSEVETLEDVKYEILSKRGSVKDVIIHAIKDHQIDLIIMGTKGASGIDEVIFGSNAYSVINATNKPVLTIPQEAKLDKIEKIVFASDYRHIVDRKVFEPLVWLANTFKAELKILHISGGIDYLPQEEAFEAKKLEQFFKYVKHSYQFYKHDHIIDGLNEYLENDAPDLLALLPREHHMIDKLFKTSVTKKIALHTKVPLFTIHENN</sequence>
<evidence type="ECO:0000313" key="4">
    <source>
        <dbReference type="Proteomes" id="UP001172082"/>
    </source>
</evidence>
<dbReference type="InterPro" id="IPR014729">
    <property type="entry name" value="Rossmann-like_a/b/a_fold"/>
</dbReference>
<dbReference type="PANTHER" id="PTHR46268">
    <property type="entry name" value="STRESS RESPONSE PROTEIN NHAX"/>
    <property type="match status" value="1"/>
</dbReference>
<keyword evidence="4" id="KW-1185">Reference proteome</keyword>
<gene>
    <name evidence="3" type="ORF">QQ008_26930</name>
</gene>
<proteinExistence type="inferred from homology"/>
<dbReference type="SUPFAM" id="SSF52402">
    <property type="entry name" value="Adenine nucleotide alpha hydrolases-like"/>
    <property type="match status" value="2"/>
</dbReference>
<dbReference type="Proteomes" id="UP001172082">
    <property type="component" value="Unassembled WGS sequence"/>
</dbReference>
<dbReference type="PRINTS" id="PR01438">
    <property type="entry name" value="UNVRSLSTRESS"/>
</dbReference>
<name>A0ABT8KZP7_9BACT</name>
<evidence type="ECO:0000256" key="1">
    <source>
        <dbReference type="ARBA" id="ARBA00008791"/>
    </source>
</evidence>
<dbReference type="EMBL" id="JAUJEA010000014">
    <property type="protein sequence ID" value="MDN5205053.1"/>
    <property type="molecule type" value="Genomic_DNA"/>
</dbReference>
<dbReference type="InterPro" id="IPR006015">
    <property type="entry name" value="Universal_stress_UspA"/>
</dbReference>
<comment type="caution">
    <text evidence="3">The sequence shown here is derived from an EMBL/GenBank/DDBJ whole genome shotgun (WGS) entry which is preliminary data.</text>
</comment>
<dbReference type="CDD" id="cd00293">
    <property type="entry name" value="USP-like"/>
    <property type="match status" value="1"/>
</dbReference>
<evidence type="ECO:0000259" key="2">
    <source>
        <dbReference type="Pfam" id="PF00582"/>
    </source>
</evidence>